<dbReference type="RefSeq" id="WP_344821572.1">
    <property type="nucleotide sequence ID" value="NZ_BAAAUV010000001.1"/>
</dbReference>
<dbReference type="Gene3D" id="3.10.450.50">
    <property type="match status" value="1"/>
</dbReference>
<dbReference type="Proteomes" id="UP001501237">
    <property type="component" value="Unassembled WGS sequence"/>
</dbReference>
<organism evidence="2 3">
    <name type="scientific">Actinocorallia longicatena</name>
    <dbReference type="NCBI Taxonomy" id="111803"/>
    <lineage>
        <taxon>Bacteria</taxon>
        <taxon>Bacillati</taxon>
        <taxon>Actinomycetota</taxon>
        <taxon>Actinomycetes</taxon>
        <taxon>Streptosporangiales</taxon>
        <taxon>Thermomonosporaceae</taxon>
        <taxon>Actinocorallia</taxon>
    </lineage>
</organism>
<dbReference type="InterPro" id="IPR037401">
    <property type="entry name" value="SnoaL-like"/>
</dbReference>
<dbReference type="Pfam" id="PF12680">
    <property type="entry name" value="SnoaL_2"/>
    <property type="match status" value="1"/>
</dbReference>
<evidence type="ECO:0000313" key="3">
    <source>
        <dbReference type="Proteomes" id="UP001501237"/>
    </source>
</evidence>
<gene>
    <name evidence="2" type="ORF">GCM10010468_04890</name>
</gene>
<sequence length="153" mass="17344">MSEWAPIHERVVAAFAEAWREPGPEVWQDLFTERVELVQPLLGGARGRPQAVAEVRRLLAFLPDATGEVLDWAGAEDVMFIDLRITGTVGGKPLSFRTLDKLRIDRTARIVRRDAFFDSVPLMLTLACRPSAWLPWWRSGIGPLASRRRLLRN</sequence>
<comment type="caution">
    <text evidence="2">The sequence shown here is derived from an EMBL/GenBank/DDBJ whole genome shotgun (WGS) entry which is preliminary data.</text>
</comment>
<reference evidence="3" key="1">
    <citation type="journal article" date="2019" name="Int. J. Syst. Evol. Microbiol.">
        <title>The Global Catalogue of Microorganisms (GCM) 10K type strain sequencing project: providing services to taxonomists for standard genome sequencing and annotation.</title>
        <authorList>
            <consortium name="The Broad Institute Genomics Platform"/>
            <consortium name="The Broad Institute Genome Sequencing Center for Infectious Disease"/>
            <person name="Wu L."/>
            <person name="Ma J."/>
        </authorList>
    </citation>
    <scope>NUCLEOTIDE SEQUENCE [LARGE SCALE GENOMIC DNA]</scope>
    <source>
        <strain evidence="3">JCM 9377</strain>
    </source>
</reference>
<feature type="domain" description="SnoaL-like" evidence="1">
    <location>
        <begin position="12"/>
        <end position="112"/>
    </location>
</feature>
<evidence type="ECO:0000259" key="1">
    <source>
        <dbReference type="Pfam" id="PF12680"/>
    </source>
</evidence>
<name>A0ABP6PXR5_9ACTN</name>
<protein>
    <recommendedName>
        <fullName evidence="1">SnoaL-like domain-containing protein</fullName>
    </recommendedName>
</protein>
<dbReference type="EMBL" id="BAAAUV010000001">
    <property type="protein sequence ID" value="GAA3194925.1"/>
    <property type="molecule type" value="Genomic_DNA"/>
</dbReference>
<accession>A0ABP6PXR5</accession>
<dbReference type="InterPro" id="IPR032710">
    <property type="entry name" value="NTF2-like_dom_sf"/>
</dbReference>
<keyword evidence="3" id="KW-1185">Reference proteome</keyword>
<evidence type="ECO:0000313" key="2">
    <source>
        <dbReference type="EMBL" id="GAA3194925.1"/>
    </source>
</evidence>
<proteinExistence type="predicted"/>
<dbReference type="SUPFAM" id="SSF54427">
    <property type="entry name" value="NTF2-like"/>
    <property type="match status" value="1"/>
</dbReference>